<dbReference type="GO" id="GO:0005829">
    <property type="term" value="C:cytosol"/>
    <property type="evidence" value="ECO:0007669"/>
    <property type="project" value="TreeGrafter"/>
</dbReference>
<dbReference type="PROSITE" id="PS51273">
    <property type="entry name" value="GATASE_TYPE_1"/>
    <property type="match status" value="1"/>
</dbReference>
<proteinExistence type="predicted"/>
<dbReference type="InterPro" id="IPR029062">
    <property type="entry name" value="Class_I_gatase-like"/>
</dbReference>
<dbReference type="STRING" id="314276.OS145_08332"/>
<sequence length="194" mass="21403">MIALIDNYDSFTYNLARYFEELGESVWVVRNDAISLSELLARQPRALVISPGPCSPNESGLSLAAIEACAGHMPILGVCLGHQAIAQVWGAQVVRAPRVMHGKVSEVTHSGKGLYMGLPSPIEVTRYHSLIVEQHTIPDDFVVDAWVETDNFGVEVMGMRHRRLPIFGVQFHPESVLTKMGHRIIGNFLAELNS</sequence>
<feature type="domain" description="Glutamine amidotransferase" evidence="2">
    <location>
        <begin position="4"/>
        <end position="191"/>
    </location>
</feature>
<dbReference type="GO" id="GO:0000162">
    <property type="term" value="P:L-tryptophan biosynthetic process"/>
    <property type="evidence" value="ECO:0007669"/>
    <property type="project" value="TreeGrafter"/>
</dbReference>
<dbReference type="SUPFAM" id="SSF52317">
    <property type="entry name" value="Class I glutamine amidotransferase-like"/>
    <property type="match status" value="1"/>
</dbReference>
<dbReference type="InterPro" id="IPR050472">
    <property type="entry name" value="Anth_synth/Amidotransfase"/>
</dbReference>
<gene>
    <name evidence="3" type="ORF">DCR58_07355</name>
</gene>
<dbReference type="Proteomes" id="UP000262878">
    <property type="component" value="Unassembled WGS sequence"/>
</dbReference>
<dbReference type="GO" id="GO:0046654">
    <property type="term" value="P:tetrahydrofolate biosynthetic process"/>
    <property type="evidence" value="ECO:0007669"/>
    <property type="project" value="TreeGrafter"/>
</dbReference>
<dbReference type="NCBIfam" id="TIGR00566">
    <property type="entry name" value="trpG_papA"/>
    <property type="match status" value="1"/>
</dbReference>
<dbReference type="PANTHER" id="PTHR43418:SF4">
    <property type="entry name" value="MULTIFUNCTIONAL TRYPTOPHAN BIOSYNTHESIS PROTEIN"/>
    <property type="match status" value="1"/>
</dbReference>
<dbReference type="EMBL" id="DMUP01000170">
    <property type="protein sequence ID" value="HAR56588.1"/>
    <property type="molecule type" value="Genomic_DNA"/>
</dbReference>
<evidence type="ECO:0000256" key="1">
    <source>
        <dbReference type="ARBA" id="ARBA00022962"/>
    </source>
</evidence>
<dbReference type="InterPro" id="IPR017926">
    <property type="entry name" value="GATASE"/>
</dbReference>
<dbReference type="Gene3D" id="3.40.50.880">
    <property type="match status" value="1"/>
</dbReference>
<dbReference type="PRINTS" id="PR00099">
    <property type="entry name" value="CPSGATASE"/>
</dbReference>
<name>A0A348WPX6_9GAMM</name>
<dbReference type="GO" id="GO:0046820">
    <property type="term" value="F:4-amino-4-deoxychorismate synthase activity"/>
    <property type="evidence" value="ECO:0007669"/>
    <property type="project" value="TreeGrafter"/>
</dbReference>
<keyword evidence="1" id="KW-0315">Glutamine amidotransferase</keyword>
<protein>
    <submittedName>
        <fullName evidence="3">Aminodeoxychorismate/anthranilate synthase component II</fullName>
    </submittedName>
</protein>
<evidence type="ECO:0000313" key="4">
    <source>
        <dbReference type="Proteomes" id="UP000262878"/>
    </source>
</evidence>
<accession>A0A348WPX6</accession>
<dbReference type="InterPro" id="IPR006221">
    <property type="entry name" value="TrpG/PapA_dom"/>
</dbReference>
<dbReference type="AlphaFoldDB" id="A0A348WPX6"/>
<dbReference type="Pfam" id="PF00117">
    <property type="entry name" value="GATase"/>
    <property type="match status" value="1"/>
</dbReference>
<dbReference type="PRINTS" id="PR00096">
    <property type="entry name" value="GATASE"/>
</dbReference>
<dbReference type="FunFam" id="3.40.50.880:FF:000003">
    <property type="entry name" value="Anthranilate synthase component II"/>
    <property type="match status" value="1"/>
</dbReference>
<evidence type="ECO:0000259" key="2">
    <source>
        <dbReference type="Pfam" id="PF00117"/>
    </source>
</evidence>
<dbReference type="GO" id="GO:0004049">
    <property type="term" value="F:anthranilate synthase activity"/>
    <property type="evidence" value="ECO:0007669"/>
    <property type="project" value="TreeGrafter"/>
</dbReference>
<dbReference type="PRINTS" id="PR00097">
    <property type="entry name" value="ANTSNTHASEII"/>
</dbReference>
<dbReference type="CDD" id="cd01743">
    <property type="entry name" value="GATase1_Anthranilate_Synthase"/>
    <property type="match status" value="1"/>
</dbReference>
<dbReference type="PANTHER" id="PTHR43418">
    <property type="entry name" value="MULTIFUNCTIONAL TRYPTOPHAN BIOSYNTHESIS PROTEIN-RELATED"/>
    <property type="match status" value="1"/>
</dbReference>
<reference evidence="3 4" key="1">
    <citation type="journal article" date="2018" name="Nat. Biotechnol.">
        <title>A standardized bacterial taxonomy based on genome phylogeny substantially revises the tree of life.</title>
        <authorList>
            <person name="Parks D.H."/>
            <person name="Chuvochina M."/>
            <person name="Waite D.W."/>
            <person name="Rinke C."/>
            <person name="Skarshewski A."/>
            <person name="Chaumeil P.A."/>
            <person name="Hugenholtz P."/>
        </authorList>
    </citation>
    <scope>NUCLEOTIDE SEQUENCE [LARGE SCALE GENOMIC DNA]</scope>
    <source>
        <strain evidence="3">UBA9360</strain>
    </source>
</reference>
<organism evidence="3 4">
    <name type="scientific">Idiomarina baltica</name>
    <dbReference type="NCBI Taxonomy" id="190892"/>
    <lineage>
        <taxon>Bacteria</taxon>
        <taxon>Pseudomonadati</taxon>
        <taxon>Pseudomonadota</taxon>
        <taxon>Gammaproteobacteria</taxon>
        <taxon>Alteromonadales</taxon>
        <taxon>Idiomarinaceae</taxon>
        <taxon>Idiomarina</taxon>
    </lineage>
</organism>
<comment type="caution">
    <text evidence="3">The sequence shown here is derived from an EMBL/GenBank/DDBJ whole genome shotgun (WGS) entry which is preliminary data.</text>
</comment>
<evidence type="ECO:0000313" key="3">
    <source>
        <dbReference type="EMBL" id="HAR56588.1"/>
    </source>
</evidence>